<dbReference type="AlphaFoldDB" id="A0A369JJD5"/>
<accession>A0A369JJD5</accession>
<sequence length="103" mass="11734">MSASYANDHRLLSRHLIFRVVHSESERGSLSCWRLLTRDSRRLAARCLSSTIGLPIFWTPDVNEGAHSLRDGGMSYAQLVNAQEINVLKGYKVSLNYTQYLYT</sequence>
<proteinExistence type="predicted"/>
<dbReference type="Proteomes" id="UP000076154">
    <property type="component" value="Unassembled WGS sequence"/>
</dbReference>
<dbReference type="EMBL" id="LUEZ02000080">
    <property type="protein sequence ID" value="RDB19514.1"/>
    <property type="molecule type" value="Genomic_DNA"/>
</dbReference>
<name>A0A369JJD5_HYPMA</name>
<reference evidence="1" key="1">
    <citation type="submission" date="2018-04" db="EMBL/GenBank/DDBJ databases">
        <title>Whole genome sequencing of Hypsizygus marmoreus.</title>
        <authorList>
            <person name="Choi I.-G."/>
            <person name="Min B."/>
            <person name="Kim J.-G."/>
            <person name="Kim S."/>
            <person name="Oh Y.-L."/>
            <person name="Kong W.-S."/>
            <person name="Park H."/>
            <person name="Jeong J."/>
            <person name="Song E.-S."/>
        </authorList>
    </citation>
    <scope>NUCLEOTIDE SEQUENCE [LARGE SCALE GENOMIC DNA]</scope>
    <source>
        <strain evidence="1">51987-8</strain>
    </source>
</reference>
<evidence type="ECO:0000313" key="2">
    <source>
        <dbReference type="Proteomes" id="UP000076154"/>
    </source>
</evidence>
<comment type="caution">
    <text evidence="1">The sequence shown here is derived from an EMBL/GenBank/DDBJ whole genome shotgun (WGS) entry which is preliminary data.</text>
</comment>
<protein>
    <submittedName>
        <fullName evidence="1">Uncharacterized protein</fullName>
    </submittedName>
</protein>
<evidence type="ECO:0000313" key="1">
    <source>
        <dbReference type="EMBL" id="RDB19514.1"/>
    </source>
</evidence>
<gene>
    <name evidence="1" type="ORF">Hypma_013415</name>
</gene>
<organism evidence="1 2">
    <name type="scientific">Hypsizygus marmoreus</name>
    <name type="common">White beech mushroom</name>
    <name type="synonym">Agaricus marmoreus</name>
    <dbReference type="NCBI Taxonomy" id="39966"/>
    <lineage>
        <taxon>Eukaryota</taxon>
        <taxon>Fungi</taxon>
        <taxon>Dikarya</taxon>
        <taxon>Basidiomycota</taxon>
        <taxon>Agaricomycotina</taxon>
        <taxon>Agaricomycetes</taxon>
        <taxon>Agaricomycetidae</taxon>
        <taxon>Agaricales</taxon>
        <taxon>Tricholomatineae</taxon>
        <taxon>Lyophyllaceae</taxon>
        <taxon>Hypsizygus</taxon>
    </lineage>
</organism>
<dbReference type="InParanoid" id="A0A369JJD5"/>
<keyword evidence="2" id="KW-1185">Reference proteome</keyword>